<protein>
    <submittedName>
        <fullName evidence="1">Uncharacterized protein</fullName>
    </submittedName>
</protein>
<evidence type="ECO:0000313" key="2">
    <source>
        <dbReference type="Proteomes" id="UP000283387"/>
    </source>
</evidence>
<dbReference type="RefSeq" id="WP_120271479.1">
    <property type="nucleotide sequence ID" value="NZ_RAPN01000001.1"/>
</dbReference>
<dbReference type="OrthoDB" id="9873914at2"/>
<name>A0A419W3J2_9BACT</name>
<sequence length="258" mass="30270">MAKQDNYYYISSEMDRYKTSFFKWNERYSSEVVENYELVQAIDICLIKLGEKLDKPKNESFRKVKPVLKEIFNDHYAGALSIVAKKVVTDWEFYLTHNKVNWIKVEAYSSLGAQVKGCIQFELVNSGEQLEVSLFSSKQLRGRPMARKKGSPISHELFMQFLNPLLKFLSDHNSILIYYEELCDKFLYLAGKRENSANLFDVSPEKSFDQIISQLMQRKEVIEKRLIENDDDTKDERLHLRGELAGIEYSLRTINIYQ</sequence>
<accession>A0A419W3J2</accession>
<evidence type="ECO:0000313" key="1">
    <source>
        <dbReference type="EMBL" id="RKD90042.1"/>
    </source>
</evidence>
<gene>
    <name evidence="1" type="ORF">BC643_0378</name>
</gene>
<proteinExistence type="predicted"/>
<dbReference type="Proteomes" id="UP000283387">
    <property type="component" value="Unassembled WGS sequence"/>
</dbReference>
<comment type="caution">
    <text evidence="1">The sequence shown here is derived from an EMBL/GenBank/DDBJ whole genome shotgun (WGS) entry which is preliminary data.</text>
</comment>
<dbReference type="EMBL" id="RAPN01000001">
    <property type="protein sequence ID" value="RKD90042.1"/>
    <property type="molecule type" value="Genomic_DNA"/>
</dbReference>
<reference evidence="1 2" key="1">
    <citation type="submission" date="2018-09" db="EMBL/GenBank/DDBJ databases">
        <title>Genomic Encyclopedia of Archaeal and Bacterial Type Strains, Phase II (KMG-II): from individual species to whole genera.</title>
        <authorList>
            <person name="Goeker M."/>
        </authorList>
    </citation>
    <scope>NUCLEOTIDE SEQUENCE [LARGE SCALE GENOMIC DNA]</scope>
    <source>
        <strain evidence="1 2">DSM 27148</strain>
    </source>
</reference>
<dbReference type="AlphaFoldDB" id="A0A419W3J2"/>
<organism evidence="1 2">
    <name type="scientific">Mangrovibacterium diazotrophicum</name>
    <dbReference type="NCBI Taxonomy" id="1261403"/>
    <lineage>
        <taxon>Bacteria</taxon>
        <taxon>Pseudomonadati</taxon>
        <taxon>Bacteroidota</taxon>
        <taxon>Bacteroidia</taxon>
        <taxon>Marinilabiliales</taxon>
        <taxon>Prolixibacteraceae</taxon>
        <taxon>Mangrovibacterium</taxon>
    </lineage>
</organism>
<keyword evidence="2" id="KW-1185">Reference proteome</keyword>